<evidence type="ECO:0000313" key="12">
    <source>
        <dbReference type="EMBL" id="QKC76748.1"/>
    </source>
</evidence>
<dbReference type="GO" id="GO:0005737">
    <property type="term" value="C:cytoplasm"/>
    <property type="evidence" value="ECO:0007669"/>
    <property type="project" value="TreeGrafter"/>
</dbReference>
<dbReference type="EMBL" id="CP033361">
    <property type="protein sequence ID" value="QKC76748.1"/>
    <property type="molecule type" value="Genomic_DNA"/>
</dbReference>
<evidence type="ECO:0000256" key="4">
    <source>
        <dbReference type="ARBA" id="ARBA00022679"/>
    </source>
</evidence>
<evidence type="ECO:0000256" key="2">
    <source>
        <dbReference type="ARBA" id="ARBA00008420"/>
    </source>
</evidence>
<evidence type="ECO:0000256" key="11">
    <source>
        <dbReference type="SAM" id="Phobius"/>
    </source>
</evidence>
<evidence type="ECO:0000256" key="7">
    <source>
        <dbReference type="ARBA" id="ARBA00022840"/>
    </source>
</evidence>
<dbReference type="KEGG" id="merd:EB233_15550"/>
<evidence type="ECO:0000256" key="9">
    <source>
        <dbReference type="ARBA" id="ARBA00048090"/>
    </source>
</evidence>
<dbReference type="FunFam" id="3.40.50.300:FF:000522">
    <property type="entry name" value="Gluconokinase"/>
    <property type="match status" value="1"/>
</dbReference>
<dbReference type="CDD" id="cd02021">
    <property type="entry name" value="GntK"/>
    <property type="match status" value="1"/>
</dbReference>
<comment type="catalytic activity">
    <reaction evidence="9 10">
        <text>D-gluconate + ATP = 6-phospho-D-gluconate + ADP + H(+)</text>
        <dbReference type="Rhea" id="RHEA:19433"/>
        <dbReference type="ChEBI" id="CHEBI:15378"/>
        <dbReference type="ChEBI" id="CHEBI:18391"/>
        <dbReference type="ChEBI" id="CHEBI:30616"/>
        <dbReference type="ChEBI" id="CHEBI:58759"/>
        <dbReference type="ChEBI" id="CHEBI:456216"/>
        <dbReference type="EC" id="2.7.1.12"/>
    </reaction>
</comment>
<dbReference type="EC" id="2.7.1.12" evidence="3 10"/>
<protein>
    <recommendedName>
        <fullName evidence="3 10">Gluconokinase</fullName>
        <ecNumber evidence="3 10">2.7.1.12</ecNumber>
    </recommendedName>
</protein>
<reference evidence="12 13" key="1">
    <citation type="submission" date="2018-10" db="EMBL/GenBank/DDBJ databases">
        <authorList>
            <person name="Perry B.J."/>
            <person name="Sullivan J.T."/>
            <person name="Murphy R.J.T."/>
            <person name="Ramsay J.P."/>
            <person name="Ronson C.W."/>
        </authorList>
    </citation>
    <scope>NUCLEOTIDE SEQUENCE [LARGE SCALE GENOMIC DNA]</scope>
    <source>
        <strain evidence="12 13">NZP2014</strain>
    </source>
</reference>
<organism evidence="12 13">
    <name type="scientific">Mesorhizobium erdmanii</name>
    <dbReference type="NCBI Taxonomy" id="1777866"/>
    <lineage>
        <taxon>Bacteria</taxon>
        <taxon>Pseudomonadati</taxon>
        <taxon>Pseudomonadota</taxon>
        <taxon>Alphaproteobacteria</taxon>
        <taxon>Hyphomicrobiales</taxon>
        <taxon>Phyllobacteriaceae</taxon>
        <taxon>Mesorhizobium</taxon>
    </lineage>
</organism>
<keyword evidence="7 10" id="KW-0067">ATP-binding</keyword>
<keyword evidence="11" id="KW-0812">Transmembrane</keyword>
<keyword evidence="8" id="KW-0311">Gluconate utilization</keyword>
<keyword evidence="13" id="KW-1185">Reference proteome</keyword>
<comment type="pathway">
    <text evidence="1">Carbohydrate acid metabolism.</text>
</comment>
<evidence type="ECO:0000256" key="8">
    <source>
        <dbReference type="ARBA" id="ARBA00023064"/>
    </source>
</evidence>
<dbReference type="SUPFAM" id="SSF52540">
    <property type="entry name" value="P-loop containing nucleoside triphosphate hydrolases"/>
    <property type="match status" value="1"/>
</dbReference>
<keyword evidence="5 10" id="KW-0547">Nucleotide-binding</keyword>
<dbReference type="GO" id="GO:0046316">
    <property type="term" value="F:gluconokinase activity"/>
    <property type="evidence" value="ECO:0007669"/>
    <property type="project" value="UniProtKB-EC"/>
</dbReference>
<keyword evidence="11" id="KW-0472">Membrane</keyword>
<dbReference type="Pfam" id="PF13671">
    <property type="entry name" value="AAA_33"/>
    <property type="match status" value="1"/>
</dbReference>
<dbReference type="GO" id="GO:0005524">
    <property type="term" value="F:ATP binding"/>
    <property type="evidence" value="ECO:0007669"/>
    <property type="project" value="UniProtKB-KW"/>
</dbReference>
<name>A0A6M7UKZ2_9HYPH</name>
<keyword evidence="6 10" id="KW-0418">Kinase</keyword>
<dbReference type="Gene3D" id="3.40.50.300">
    <property type="entry name" value="P-loop containing nucleotide triphosphate hydrolases"/>
    <property type="match status" value="1"/>
</dbReference>
<dbReference type="Proteomes" id="UP000503339">
    <property type="component" value="Chromosome"/>
</dbReference>
<dbReference type="PANTHER" id="PTHR43442">
    <property type="entry name" value="GLUCONOKINASE-RELATED"/>
    <property type="match status" value="1"/>
</dbReference>
<evidence type="ECO:0000256" key="3">
    <source>
        <dbReference type="ARBA" id="ARBA00012054"/>
    </source>
</evidence>
<keyword evidence="11" id="KW-1133">Transmembrane helix</keyword>
<comment type="similarity">
    <text evidence="2 10">Belongs to the gluconokinase GntK/GntV family.</text>
</comment>
<dbReference type="PANTHER" id="PTHR43442:SF3">
    <property type="entry name" value="GLUCONOKINASE-RELATED"/>
    <property type="match status" value="1"/>
</dbReference>
<proteinExistence type="inferred from homology"/>
<accession>A0A6M7UKZ2</accession>
<dbReference type="RefSeq" id="WP_064988095.1">
    <property type="nucleotide sequence ID" value="NZ_CP033361.1"/>
</dbReference>
<evidence type="ECO:0000313" key="13">
    <source>
        <dbReference type="Proteomes" id="UP000503339"/>
    </source>
</evidence>
<gene>
    <name evidence="12" type="ORF">EB233_15550</name>
</gene>
<dbReference type="NCBIfam" id="TIGR01313">
    <property type="entry name" value="therm_gnt_kin"/>
    <property type="match status" value="1"/>
</dbReference>
<evidence type="ECO:0000256" key="5">
    <source>
        <dbReference type="ARBA" id="ARBA00022741"/>
    </source>
</evidence>
<dbReference type="AlphaFoldDB" id="A0A6M7UKZ2"/>
<keyword evidence="4 10" id="KW-0808">Transferase</keyword>
<evidence type="ECO:0000256" key="6">
    <source>
        <dbReference type="ARBA" id="ARBA00022777"/>
    </source>
</evidence>
<sequence length="187" mass="19620">MDEEAAQAPARVPGSVPPAIVVMGVAGCGKSAVGIALAAALGAIFIEGDRLHPPENVARMASGEPLTDQLREGWLDAIGRRIAASVGNGQSVVAACSALKRGYRERLRGFCPDIVFLYLEIDPATARERVAGRKGHFMPASLVDSQFAILEPPGTDERALTIDATRPVTDAVADATRLLARVIPGRV</sequence>
<evidence type="ECO:0000256" key="10">
    <source>
        <dbReference type="RuleBase" id="RU363066"/>
    </source>
</evidence>
<dbReference type="GO" id="GO:0019521">
    <property type="term" value="P:D-gluconate metabolic process"/>
    <property type="evidence" value="ECO:0007669"/>
    <property type="project" value="UniProtKB-KW"/>
</dbReference>
<dbReference type="InterPro" id="IPR027417">
    <property type="entry name" value="P-loop_NTPase"/>
</dbReference>
<evidence type="ECO:0000256" key="1">
    <source>
        <dbReference type="ARBA" id="ARBA00004761"/>
    </source>
</evidence>
<feature type="transmembrane region" description="Helical" evidence="11">
    <location>
        <begin position="20"/>
        <end position="46"/>
    </location>
</feature>
<dbReference type="InterPro" id="IPR006001">
    <property type="entry name" value="Therm_gnt_kin"/>
</dbReference>